<dbReference type="Pfam" id="PF00412">
    <property type="entry name" value="LIM"/>
    <property type="match status" value="1"/>
</dbReference>
<dbReference type="PANTHER" id="PTHR24213">
    <property type="entry name" value="ACTIN-BINDING LIM PROTEIN"/>
    <property type="match status" value="1"/>
</dbReference>
<evidence type="ECO:0000313" key="4">
    <source>
        <dbReference type="EMBL" id="VDP37278.1"/>
    </source>
</evidence>
<name>A0A183MXQ2_9TREM</name>
<dbReference type="EMBL" id="UZAI01018466">
    <property type="protein sequence ID" value="VDP37278.1"/>
    <property type="molecule type" value="Genomic_DNA"/>
</dbReference>
<keyword evidence="5" id="KW-1185">Reference proteome</keyword>
<dbReference type="GO" id="GO:0030032">
    <property type="term" value="P:lamellipodium assembly"/>
    <property type="evidence" value="ECO:0007669"/>
    <property type="project" value="TreeGrafter"/>
</dbReference>
<dbReference type="SUPFAM" id="SSF57716">
    <property type="entry name" value="Glucocorticoid receptor-like (DNA-binding domain)"/>
    <property type="match status" value="1"/>
</dbReference>
<dbReference type="PROSITE" id="PS00478">
    <property type="entry name" value="LIM_DOMAIN_1"/>
    <property type="match status" value="1"/>
</dbReference>
<protein>
    <submittedName>
        <fullName evidence="4">Uncharacterized protein</fullName>
    </submittedName>
</protein>
<dbReference type="GO" id="GO:0046872">
    <property type="term" value="F:metal ion binding"/>
    <property type="evidence" value="ECO:0007669"/>
    <property type="project" value="UniProtKB-KW"/>
</dbReference>
<dbReference type="GO" id="GO:0051015">
    <property type="term" value="F:actin filament binding"/>
    <property type="evidence" value="ECO:0007669"/>
    <property type="project" value="TreeGrafter"/>
</dbReference>
<keyword evidence="1" id="KW-0479">Metal-binding</keyword>
<accession>A0A183MXQ2</accession>
<proteinExistence type="predicted"/>
<dbReference type="InterPro" id="IPR051618">
    <property type="entry name" value="Actin-binding_LIM"/>
</dbReference>
<organism evidence="4 5">
    <name type="scientific">Schistosoma margrebowiei</name>
    <dbReference type="NCBI Taxonomy" id="48269"/>
    <lineage>
        <taxon>Eukaryota</taxon>
        <taxon>Metazoa</taxon>
        <taxon>Spiralia</taxon>
        <taxon>Lophotrochozoa</taxon>
        <taxon>Platyhelminthes</taxon>
        <taxon>Trematoda</taxon>
        <taxon>Digenea</taxon>
        <taxon>Strigeidida</taxon>
        <taxon>Schistosomatoidea</taxon>
        <taxon>Schistosomatidae</taxon>
        <taxon>Schistosoma</taxon>
    </lineage>
</organism>
<keyword evidence="2" id="KW-0862">Zinc</keyword>
<dbReference type="GO" id="GO:0015629">
    <property type="term" value="C:actin cytoskeleton"/>
    <property type="evidence" value="ECO:0007669"/>
    <property type="project" value="TreeGrafter"/>
</dbReference>
<dbReference type="STRING" id="48269.A0A183MXQ2"/>
<dbReference type="InterPro" id="IPR001781">
    <property type="entry name" value="Znf_LIM"/>
</dbReference>
<dbReference type="AlphaFoldDB" id="A0A183MXQ2"/>
<reference evidence="4 5" key="1">
    <citation type="submission" date="2018-11" db="EMBL/GenBank/DDBJ databases">
        <authorList>
            <consortium name="Pathogen Informatics"/>
        </authorList>
    </citation>
    <scope>NUCLEOTIDE SEQUENCE [LARGE SCALE GENOMIC DNA]</scope>
    <source>
        <strain evidence="4 5">Zambia</strain>
    </source>
</reference>
<dbReference type="SMART" id="SM00132">
    <property type="entry name" value="LIM"/>
    <property type="match status" value="1"/>
</dbReference>
<dbReference type="Gene3D" id="2.10.110.10">
    <property type="entry name" value="Cysteine Rich Protein"/>
    <property type="match status" value="1"/>
</dbReference>
<dbReference type="PROSITE" id="PS50023">
    <property type="entry name" value="LIM_DOMAIN_2"/>
    <property type="match status" value="1"/>
</dbReference>
<keyword evidence="3" id="KW-0440">LIM domain</keyword>
<dbReference type="PANTHER" id="PTHR24213:SF9">
    <property type="entry name" value="UNCOORDINATED 115A, ISOFORM B-RELATED"/>
    <property type="match status" value="1"/>
</dbReference>
<sequence length="232" mass="26755">MFCEYQISIFIRTVLNAQVRNFRLIKQYIECNKSLEHGGFFVKDGGFYCQDDYRRYFIAKCKICSEDLTGEVVTALNFSFHRGCFKCNKCSITFRPGDRVTVWQEKFYCPHCINQVCCSATVGSVPSKNLLQTPLSVTDDEGCVSASDMASSQYIHEQLIEMNPPQNDFSCISSAGLPQKSRSILRKPVIEQNGLHASKERGYLSKSLHYRVLILIRRHRFWSRRAFMRSKP</sequence>
<evidence type="ECO:0000256" key="3">
    <source>
        <dbReference type="ARBA" id="ARBA00023038"/>
    </source>
</evidence>
<gene>
    <name evidence="4" type="ORF">SMRZ_LOCUS20827</name>
</gene>
<evidence type="ECO:0000256" key="1">
    <source>
        <dbReference type="ARBA" id="ARBA00022723"/>
    </source>
</evidence>
<dbReference type="Proteomes" id="UP000277204">
    <property type="component" value="Unassembled WGS sequence"/>
</dbReference>
<evidence type="ECO:0000313" key="5">
    <source>
        <dbReference type="Proteomes" id="UP000277204"/>
    </source>
</evidence>
<evidence type="ECO:0000256" key="2">
    <source>
        <dbReference type="ARBA" id="ARBA00022833"/>
    </source>
</evidence>